<dbReference type="RefSeq" id="WP_194812737.1">
    <property type="nucleotide sequence ID" value="NZ_CP063056.1"/>
</dbReference>
<proteinExistence type="predicted"/>
<protein>
    <recommendedName>
        <fullName evidence="3">Rhamnan synthesis protein F</fullName>
    </recommendedName>
</protein>
<keyword evidence="2" id="KW-1185">Reference proteome</keyword>
<dbReference type="Proteomes" id="UP000663069">
    <property type="component" value="Chromosome"/>
</dbReference>
<dbReference type="InterPro" id="IPR007739">
    <property type="entry name" value="RgpF"/>
</dbReference>
<evidence type="ECO:0008006" key="3">
    <source>
        <dbReference type="Google" id="ProtNLM"/>
    </source>
</evidence>
<dbReference type="Pfam" id="PF05045">
    <property type="entry name" value="RgpF"/>
    <property type="match status" value="1"/>
</dbReference>
<gene>
    <name evidence="1" type="ORF">IHV77_03400</name>
</gene>
<evidence type="ECO:0000313" key="2">
    <source>
        <dbReference type="Proteomes" id="UP000663069"/>
    </source>
</evidence>
<reference evidence="1 2" key="1">
    <citation type="submission" date="2020-10" db="EMBL/GenBank/DDBJ databases">
        <title>Genome Sequencing of Rodentibacter spp. strain DSM111151.</title>
        <authorList>
            <person name="Benga L."/>
            <person name="Lautwein T."/>
        </authorList>
    </citation>
    <scope>NUCLEOTIDE SEQUENCE [LARGE SCALE GENOMIC DNA]</scope>
    <source>
        <strain evidence="1 2">DSM 111151</strain>
    </source>
</reference>
<name>A0ABX6UYJ8_9PAST</name>
<sequence>MRRLLQALKIKLKLHLTLFLLSWVRFKMYFEAKKYAKKYKNGTIKFIDEYSEFDLNTLTDKKLILFVVYQPKSELMYERYFDFLSKLGRYIIVVSNGCLSRDFIEHHKDRAILFGERYNIGRDFGVYKEFIQLLRAKSIQPKDLIICNDSIFANLKQNDTRFIEFMQKTEQDDFVGAAEFFGEPNYHVQSYFLKFSSKVLNGKNFIKFWENFFITDNRRANIHNGEIKLSQAIIKDGFKPRVFLGTDNVINKIVDNKQNLFRFLSEFSANHHLDGGAIDWAGHFNHRWFAMNANDKNKPLSPENYALQIELLKIDIAKLINRSGIISISPFFIVDEFGFPFLKRDLVYHEIIDWMLIRQHSKNFDQDLLEEYIDDQRLRKRPWFLSLKEWIMFKSGMI</sequence>
<evidence type="ECO:0000313" key="1">
    <source>
        <dbReference type="EMBL" id="QPB43163.1"/>
    </source>
</evidence>
<organism evidence="1 2">
    <name type="scientific">Rodentibacter haemolyticus</name>
    <dbReference type="NCBI Taxonomy" id="2778911"/>
    <lineage>
        <taxon>Bacteria</taxon>
        <taxon>Pseudomonadati</taxon>
        <taxon>Pseudomonadota</taxon>
        <taxon>Gammaproteobacteria</taxon>
        <taxon>Pasteurellales</taxon>
        <taxon>Pasteurellaceae</taxon>
        <taxon>Rodentibacter</taxon>
    </lineage>
</organism>
<dbReference type="EMBL" id="CP063056">
    <property type="protein sequence ID" value="QPB43163.1"/>
    <property type="molecule type" value="Genomic_DNA"/>
</dbReference>
<accession>A0ABX6UYJ8</accession>